<dbReference type="Gene3D" id="2.60.40.10">
    <property type="entry name" value="Immunoglobulins"/>
    <property type="match status" value="1"/>
</dbReference>
<keyword evidence="1" id="KW-0732">Signal</keyword>
<dbReference type="InterPro" id="IPR013783">
    <property type="entry name" value="Ig-like_fold"/>
</dbReference>
<gene>
    <name evidence="3" type="ORF">EV199_0157</name>
</gene>
<evidence type="ECO:0000313" key="3">
    <source>
        <dbReference type="EMBL" id="RZS74313.1"/>
    </source>
</evidence>
<name>A0A4Q7MZC5_9BACT</name>
<keyword evidence="4" id="KW-1185">Reference proteome</keyword>
<feature type="domain" description="Secretion system C-terminal sorting" evidence="2">
    <location>
        <begin position="359"/>
        <end position="426"/>
    </location>
</feature>
<dbReference type="AlphaFoldDB" id="A0A4Q7MZC5"/>
<feature type="signal peptide" evidence="1">
    <location>
        <begin position="1"/>
        <end position="25"/>
    </location>
</feature>
<dbReference type="NCBIfam" id="TIGR04183">
    <property type="entry name" value="Por_Secre_tail"/>
    <property type="match status" value="1"/>
</dbReference>
<accession>A0A4Q7MZC5</accession>
<evidence type="ECO:0000313" key="4">
    <source>
        <dbReference type="Proteomes" id="UP000293874"/>
    </source>
</evidence>
<evidence type="ECO:0000256" key="1">
    <source>
        <dbReference type="SAM" id="SignalP"/>
    </source>
</evidence>
<dbReference type="RefSeq" id="WP_130538787.1">
    <property type="nucleotide sequence ID" value="NZ_CP042431.1"/>
</dbReference>
<dbReference type="Pfam" id="PF18962">
    <property type="entry name" value="Por_Secre_tail"/>
    <property type="match status" value="1"/>
</dbReference>
<dbReference type="EMBL" id="SGXA01000001">
    <property type="protein sequence ID" value="RZS74313.1"/>
    <property type="molecule type" value="Genomic_DNA"/>
</dbReference>
<feature type="chain" id="PRO_5020577960" evidence="1">
    <location>
        <begin position="26"/>
        <end position="430"/>
    </location>
</feature>
<sequence>MNKTLPQLTIKIVVLTFLTGFNANAQLIPNPDFESSTSCPSQHSRFINNVSNWLVSLGGFAGSPDYFKTCGFQMTDKIVAQSGSGFAGVYMELNNTFTDYKEYFTSQLSAPLQAGVTYTFTFYTAHIHGASPASFPTPGNFIYEDLPDAEQGFIGLVFSTVAPAAANTVGNTSPRYNSIKNDFGSGRSLIPKSNTAVYGSASRNAWVMVTLQYTAVGGEQFMTVGQFRPGGTSLAAGHGAYYVFDNFSATSTLPVTLENFTATKKGNAVLLNWATVSEQNNLGFEVERSASGKEWSFVTSVKSKALNGNSHAKLEYNYTDHSPFNGINFYRLKQTDLDGKSEYSNVKQLTIDAEKLSFYPNPVSSELFVSGLKQLTGLQLFNVHGQFIRAVPVRSASSMKIDMSGLPAGTYILKTIGNGGESETYKINKK</sequence>
<comment type="caution">
    <text evidence="3">The sequence shown here is derived from an EMBL/GenBank/DDBJ whole genome shotgun (WGS) entry which is preliminary data.</text>
</comment>
<evidence type="ECO:0000259" key="2">
    <source>
        <dbReference type="Pfam" id="PF18962"/>
    </source>
</evidence>
<protein>
    <submittedName>
        <fullName evidence="3">Putative secreted protein (Por secretion system target)</fullName>
    </submittedName>
</protein>
<reference evidence="3 4" key="1">
    <citation type="submission" date="2019-02" db="EMBL/GenBank/DDBJ databases">
        <title>Genomic Encyclopedia of Type Strains, Phase IV (KMG-IV): sequencing the most valuable type-strain genomes for metagenomic binning, comparative biology and taxonomic classification.</title>
        <authorList>
            <person name="Goeker M."/>
        </authorList>
    </citation>
    <scope>NUCLEOTIDE SEQUENCE [LARGE SCALE GENOMIC DNA]</scope>
    <source>
        <strain evidence="3 4">DSM 18116</strain>
    </source>
</reference>
<dbReference type="Proteomes" id="UP000293874">
    <property type="component" value="Unassembled WGS sequence"/>
</dbReference>
<organism evidence="3 4">
    <name type="scientific">Pseudobacter ginsenosidimutans</name>
    <dbReference type="NCBI Taxonomy" id="661488"/>
    <lineage>
        <taxon>Bacteria</taxon>
        <taxon>Pseudomonadati</taxon>
        <taxon>Bacteroidota</taxon>
        <taxon>Chitinophagia</taxon>
        <taxon>Chitinophagales</taxon>
        <taxon>Chitinophagaceae</taxon>
        <taxon>Pseudobacter</taxon>
    </lineage>
</organism>
<dbReference type="InterPro" id="IPR026444">
    <property type="entry name" value="Secre_tail"/>
</dbReference>
<dbReference type="OrthoDB" id="626307at2"/>
<proteinExistence type="predicted"/>